<dbReference type="PANTHER" id="PTHR48144">
    <property type="entry name" value="DNA-DIRECTED DNA POLYMERASE"/>
    <property type="match status" value="1"/>
</dbReference>
<evidence type="ECO:0000256" key="4">
    <source>
        <dbReference type="ARBA" id="ARBA00022695"/>
    </source>
</evidence>
<name>A0AA86U691_9EUKA</name>
<dbReference type="InterPro" id="IPR004868">
    <property type="entry name" value="DNA-dir_DNA_pol_B_mt/vir"/>
</dbReference>
<keyword evidence="10" id="KW-0472">Membrane</keyword>
<dbReference type="PANTHER" id="PTHR48144:SF2">
    <property type="entry name" value="DNA-DIRECTED DNA POLYMERASE"/>
    <property type="match status" value="1"/>
</dbReference>
<evidence type="ECO:0000256" key="10">
    <source>
        <dbReference type="SAM" id="Phobius"/>
    </source>
</evidence>
<feature type="domain" description="DNA-directed DNA polymerase family B mitochondria/virus" evidence="11">
    <location>
        <begin position="625"/>
        <end position="1074"/>
    </location>
</feature>
<dbReference type="GO" id="GO:0003887">
    <property type="term" value="F:DNA-directed DNA polymerase activity"/>
    <property type="evidence" value="ECO:0007669"/>
    <property type="project" value="UniProtKB-KW"/>
</dbReference>
<sequence length="1232" mass="145791">MRLDNKLKSLPANVQKLNLTELRQLNIDRRCKDEIIRLQQIIEQKEFEELIKQNDQNMMNRMLKDHIKEQKKVKNTQNVQKQDIQQLQNELDQLNMQIMLKQQIKKNKQDNDQLQMQKLLQQSIIQQSNDIQYLNTILQKSQNDQQTQHMVSNRLKTLYQEKVNEMTEDQIDGYIKSHNTYDNNKGMEMEFFYKHVERILRAHINEVIQFTPENAPVKLVPINQTLINNINQYIYGALLSSFENKNYDSLEKQICNCLNVKFIQGAGVDLKDQNQFKQLQEFQQQHKYTESNIQIYYPTDYYNKKQGAYFNYFLTIPEINLNKQQIYNYELTQEELETQEHCFIHSLIQSNEYSQEEINEIKLQIVCLFGNLSLENIKKIKGLKPLIISSTDSTTNKVRYAYIYNNKVSKQKVNDIEFKTEISCYKNHYFINEIAPCTLNFVKHYKTYKTDERYKNFMLLNQVKTTSAGNASFSKYTTHKATVLELIKYLFTNEECIQEQYFKEKSDMNIFNQENQFDLTHPPAILYYQQTEEDQRLLQQAKEDQEAIRLEAIEKPLGENYDKIMAADFETFTTNGEYNEKGQLKRIVHKEFLLCYAELNGPIKHGRNIMSLINYLKNEYADATEDKSVIIYYQNFGYDASYIMFKNIPLSNPLKFNGKIISLQTRIHLKYKVGVNVKFVDSYLLFQCALKRLPKMFLQQPQSEPNNQKINLTNIEKEIFPYDYYTEQRYLKNIGSIQDAMPFVQDATYEQFKKSIIAAESLIGTDQFDMQKYALYYCKIDVDILRQSLQVFQKQIKSEFDLDITDYISISSLAAAQQRKQGCYEEVEPVNGLLRKYLQQFVVGGRCSLQNNTKIRTMIELLDFDAVSLYPSAMSQIYFPTGKPEHLTAEMIKHYNVPENLFRIKNEQNSEDQNSLYMTIKFTLTNDFIPRDFPLQSIVDKETGSRNFTNNVFEKLFHLDHIALQDIVKFQKVKYEILSGVFYSARNYKIQETVKHMFNQRLHYKSIDNPVETTYKLMLNSLYGKTIEKDRLNQNSICNEQQFRKLIQTKFAFIEDVIKINQKYFVTMKKELNSQDGYQHVGILILSQSKRITNEVMCLAEDLNIKVYYIMTLTVFIQNVPNQTFFKENSKKYTTALQSVKVQDNFILILILILTKTIKTFIQLNLYLQTRKFMSTNWQSHYLIRKQFMIIISVVKEYLKLQSNIKETLNIKVTFLNYMKICTTANLFNSIC</sequence>
<comment type="caution">
    <text evidence="12">The sequence shown here is derived from an EMBL/GenBank/DDBJ whole genome shotgun (WGS) entry which is preliminary data.</text>
</comment>
<evidence type="ECO:0000256" key="6">
    <source>
        <dbReference type="ARBA" id="ARBA00022932"/>
    </source>
</evidence>
<evidence type="ECO:0000256" key="7">
    <source>
        <dbReference type="ARBA" id="ARBA00023125"/>
    </source>
</evidence>
<accession>A0AA86U691</accession>
<dbReference type="SUPFAM" id="SSF56672">
    <property type="entry name" value="DNA/RNA polymerases"/>
    <property type="match status" value="1"/>
</dbReference>
<evidence type="ECO:0000256" key="2">
    <source>
        <dbReference type="ARBA" id="ARBA00012417"/>
    </source>
</evidence>
<reference evidence="12" key="1">
    <citation type="submission" date="2023-06" db="EMBL/GenBank/DDBJ databases">
        <authorList>
            <person name="Kurt Z."/>
        </authorList>
    </citation>
    <scope>NUCLEOTIDE SEQUENCE</scope>
</reference>
<keyword evidence="6" id="KW-0239">DNA-directed DNA polymerase</keyword>
<evidence type="ECO:0000256" key="1">
    <source>
        <dbReference type="ARBA" id="ARBA00005755"/>
    </source>
</evidence>
<dbReference type="InterPro" id="IPR012337">
    <property type="entry name" value="RNaseH-like_sf"/>
</dbReference>
<feature type="coiled-coil region" evidence="9">
    <location>
        <begin position="70"/>
        <end position="104"/>
    </location>
</feature>
<keyword evidence="4" id="KW-0548">Nucleotidyltransferase</keyword>
<comment type="similarity">
    <text evidence="1">Belongs to the DNA polymerase type-B family.</text>
</comment>
<keyword evidence="5" id="KW-0235">DNA replication</keyword>
<proteinExistence type="inferred from homology"/>
<evidence type="ECO:0000256" key="9">
    <source>
        <dbReference type="SAM" id="Coils"/>
    </source>
</evidence>
<dbReference type="Pfam" id="PF03175">
    <property type="entry name" value="DNA_pol_B_2"/>
    <property type="match status" value="1"/>
</dbReference>
<gene>
    <name evidence="13" type="ORF">HINF_LOCUS22531</name>
    <name evidence="12" type="ORF">HINF_LOCUS26987</name>
</gene>
<keyword evidence="3" id="KW-0808">Transferase</keyword>
<evidence type="ECO:0000256" key="3">
    <source>
        <dbReference type="ARBA" id="ARBA00022679"/>
    </source>
</evidence>
<evidence type="ECO:0000313" key="13">
    <source>
        <dbReference type="EMBL" id="CAL6011153.1"/>
    </source>
</evidence>
<dbReference type="InterPro" id="IPR043502">
    <property type="entry name" value="DNA/RNA_pol_sf"/>
</dbReference>
<dbReference type="GO" id="GO:0003677">
    <property type="term" value="F:DNA binding"/>
    <property type="evidence" value="ECO:0007669"/>
    <property type="project" value="UniProtKB-KW"/>
</dbReference>
<dbReference type="EMBL" id="CAXDID020000063">
    <property type="protein sequence ID" value="CAL6011153.1"/>
    <property type="molecule type" value="Genomic_DNA"/>
</dbReference>
<organism evidence="12">
    <name type="scientific">Hexamita inflata</name>
    <dbReference type="NCBI Taxonomy" id="28002"/>
    <lineage>
        <taxon>Eukaryota</taxon>
        <taxon>Metamonada</taxon>
        <taxon>Diplomonadida</taxon>
        <taxon>Hexamitidae</taxon>
        <taxon>Hexamitinae</taxon>
        <taxon>Hexamita</taxon>
    </lineage>
</organism>
<dbReference type="GO" id="GO:0006260">
    <property type="term" value="P:DNA replication"/>
    <property type="evidence" value="ECO:0007669"/>
    <property type="project" value="UniProtKB-KW"/>
</dbReference>
<dbReference type="AlphaFoldDB" id="A0AA86U691"/>
<protein>
    <recommendedName>
        <fullName evidence="2">DNA-directed DNA polymerase</fullName>
        <ecNumber evidence="2">2.7.7.7</ecNumber>
    </recommendedName>
</protein>
<dbReference type="InterPro" id="IPR036397">
    <property type="entry name" value="RNaseH_sf"/>
</dbReference>
<dbReference type="GO" id="GO:0000166">
    <property type="term" value="F:nucleotide binding"/>
    <property type="evidence" value="ECO:0007669"/>
    <property type="project" value="InterPro"/>
</dbReference>
<keyword evidence="10" id="KW-0812">Transmembrane</keyword>
<feature type="transmembrane region" description="Helical" evidence="10">
    <location>
        <begin position="1146"/>
        <end position="1168"/>
    </location>
</feature>
<evidence type="ECO:0000313" key="14">
    <source>
        <dbReference type="Proteomes" id="UP001642409"/>
    </source>
</evidence>
<evidence type="ECO:0000259" key="11">
    <source>
        <dbReference type="Pfam" id="PF03175"/>
    </source>
</evidence>
<evidence type="ECO:0000256" key="8">
    <source>
        <dbReference type="ARBA" id="ARBA00049244"/>
    </source>
</evidence>
<evidence type="ECO:0000313" key="12">
    <source>
        <dbReference type="EMBL" id="CAI9939342.1"/>
    </source>
</evidence>
<comment type="catalytic activity">
    <reaction evidence="8">
        <text>DNA(n) + a 2'-deoxyribonucleoside 5'-triphosphate = DNA(n+1) + diphosphate</text>
        <dbReference type="Rhea" id="RHEA:22508"/>
        <dbReference type="Rhea" id="RHEA-COMP:17339"/>
        <dbReference type="Rhea" id="RHEA-COMP:17340"/>
        <dbReference type="ChEBI" id="CHEBI:33019"/>
        <dbReference type="ChEBI" id="CHEBI:61560"/>
        <dbReference type="ChEBI" id="CHEBI:173112"/>
        <dbReference type="EC" id="2.7.7.7"/>
    </reaction>
</comment>
<keyword evidence="14" id="KW-1185">Reference proteome</keyword>
<keyword evidence="9" id="KW-0175">Coiled coil</keyword>
<dbReference type="SUPFAM" id="SSF53098">
    <property type="entry name" value="Ribonuclease H-like"/>
    <property type="match status" value="1"/>
</dbReference>
<dbReference type="EC" id="2.7.7.7" evidence="2"/>
<dbReference type="Gene3D" id="3.30.420.10">
    <property type="entry name" value="Ribonuclease H-like superfamily/Ribonuclease H"/>
    <property type="match status" value="1"/>
</dbReference>
<dbReference type="EMBL" id="CATOUU010000664">
    <property type="protein sequence ID" value="CAI9939342.1"/>
    <property type="molecule type" value="Genomic_DNA"/>
</dbReference>
<dbReference type="Proteomes" id="UP001642409">
    <property type="component" value="Unassembled WGS sequence"/>
</dbReference>
<keyword evidence="7" id="KW-0238">DNA-binding</keyword>
<reference evidence="13 14" key="2">
    <citation type="submission" date="2024-07" db="EMBL/GenBank/DDBJ databases">
        <authorList>
            <person name="Akdeniz Z."/>
        </authorList>
    </citation>
    <scope>NUCLEOTIDE SEQUENCE [LARGE SCALE GENOMIC DNA]</scope>
</reference>
<keyword evidence="10" id="KW-1133">Transmembrane helix</keyword>
<evidence type="ECO:0000256" key="5">
    <source>
        <dbReference type="ARBA" id="ARBA00022705"/>
    </source>
</evidence>